<proteinExistence type="inferred from homology"/>
<dbReference type="GO" id="GO:0016020">
    <property type="term" value="C:membrane"/>
    <property type="evidence" value="ECO:0007669"/>
    <property type="project" value="UniProtKB-SubCell"/>
</dbReference>
<feature type="transmembrane region" description="Helical" evidence="5">
    <location>
        <begin position="128"/>
        <end position="148"/>
    </location>
</feature>
<gene>
    <name evidence="7" type="ORF">AKJ45_00765</name>
</gene>
<evidence type="ECO:0000256" key="4">
    <source>
        <dbReference type="ARBA" id="ARBA00023136"/>
    </source>
</evidence>
<comment type="caution">
    <text evidence="7">The sequence shown here is derived from an EMBL/GenBank/DDBJ whole genome shotgun (WGS) entry which is preliminary data.</text>
</comment>
<evidence type="ECO:0000313" key="7">
    <source>
        <dbReference type="EMBL" id="KXB03699.1"/>
    </source>
</evidence>
<feature type="transmembrane region" description="Helical" evidence="5">
    <location>
        <begin position="447"/>
        <end position="471"/>
    </location>
</feature>
<evidence type="ECO:0000259" key="6">
    <source>
        <dbReference type="Pfam" id="PF00361"/>
    </source>
</evidence>
<sequence length="472" mass="49935">MIESAFTLICFILIGAGLIPPTLDFTLLKGRKIVSPYLVLLGLTLSGIILGYLSIEMFGQGTVPIYGRILQVGFFEIFLSLIATIGGILVVVASLSGVKDWPTSPSFYSLLALGVLGSYFLISMGDFVLLIGAWALVSIISYVLVGLKKDRASTEAAAKYALMGILASVLIIYGVAIIYGLIGSTDVGTISDLTGNGKFMLLLGSVFLVAAFGFKIGIVPFHGWLPDVYGKAHPTLIAFLTGVMTVAVVGLVVKVLFPLASALGNQWPILIGILSIITMTFGNVVALLQRNVQRMMAYSSVAHVGYILVGATAALSAGRALGLQGIALHLGSYAFAKVGIFVFLAYLLRKGSGLHLNDLKGLGRSMPIVSVAVGIILLNLIGIPPLLGFWSKFYLFTSVIAVSPWIALVAIINSGISVGYYIQPINYMFFKGGSEPPEEKLGDSESITIIAALVLIIVGGLTFPMIAPYLVT</sequence>
<evidence type="ECO:0000313" key="8">
    <source>
        <dbReference type="Proteomes" id="UP000070565"/>
    </source>
</evidence>
<name>A0A133VB75_9EURY</name>
<feature type="transmembrane region" description="Helical" evidence="5">
    <location>
        <begin position="326"/>
        <end position="348"/>
    </location>
</feature>
<feature type="transmembrane region" description="Helical" evidence="5">
    <location>
        <begin position="37"/>
        <end position="55"/>
    </location>
</feature>
<keyword evidence="8" id="KW-1185">Reference proteome</keyword>
<keyword evidence="2 5" id="KW-0812">Transmembrane</keyword>
<evidence type="ECO:0000256" key="2">
    <source>
        <dbReference type="ARBA" id="ARBA00022692"/>
    </source>
</evidence>
<evidence type="ECO:0000256" key="5">
    <source>
        <dbReference type="SAM" id="Phobius"/>
    </source>
</evidence>
<dbReference type="EMBL" id="LHXZ01000005">
    <property type="protein sequence ID" value="KXB03699.1"/>
    <property type="molecule type" value="Genomic_DNA"/>
</dbReference>
<feature type="transmembrane region" description="Helical" evidence="5">
    <location>
        <begin position="368"/>
        <end position="387"/>
    </location>
</feature>
<feature type="domain" description="NADH:quinone oxidoreductase/Mrp antiporter transmembrane" evidence="6">
    <location>
        <begin position="128"/>
        <end position="416"/>
    </location>
</feature>
<feature type="transmembrane region" description="Helical" evidence="5">
    <location>
        <begin position="105"/>
        <end position="122"/>
    </location>
</feature>
<feature type="transmembrane region" description="Helical" evidence="5">
    <location>
        <begin position="160"/>
        <end position="182"/>
    </location>
</feature>
<feature type="transmembrane region" description="Helical" evidence="5">
    <location>
        <begin position="236"/>
        <end position="257"/>
    </location>
</feature>
<evidence type="ECO:0000256" key="3">
    <source>
        <dbReference type="ARBA" id="ARBA00022989"/>
    </source>
</evidence>
<dbReference type="Proteomes" id="UP000070565">
    <property type="component" value="Unassembled WGS sequence"/>
</dbReference>
<feature type="transmembrane region" description="Helical" evidence="5">
    <location>
        <begin position="269"/>
        <end position="288"/>
    </location>
</feature>
<protein>
    <recommendedName>
        <fullName evidence="6">NADH:quinone oxidoreductase/Mrp antiporter transmembrane domain-containing protein</fullName>
    </recommendedName>
</protein>
<dbReference type="GO" id="GO:0042773">
    <property type="term" value="P:ATP synthesis coupled electron transport"/>
    <property type="evidence" value="ECO:0007669"/>
    <property type="project" value="InterPro"/>
</dbReference>
<dbReference type="AlphaFoldDB" id="A0A133VB75"/>
<keyword evidence="4 5" id="KW-0472">Membrane</keyword>
<keyword evidence="3 5" id="KW-1133">Transmembrane helix</keyword>
<feature type="transmembrane region" description="Helical" evidence="5">
    <location>
        <begin position="393"/>
        <end position="422"/>
    </location>
</feature>
<feature type="transmembrane region" description="Helical" evidence="5">
    <location>
        <begin position="300"/>
        <end position="320"/>
    </location>
</feature>
<feature type="transmembrane region" description="Helical" evidence="5">
    <location>
        <begin position="202"/>
        <end position="224"/>
    </location>
</feature>
<dbReference type="GO" id="GO:0008137">
    <property type="term" value="F:NADH dehydrogenase (ubiquinone) activity"/>
    <property type="evidence" value="ECO:0007669"/>
    <property type="project" value="InterPro"/>
</dbReference>
<dbReference type="InterPro" id="IPR001750">
    <property type="entry name" value="ND/Mrp_TM"/>
</dbReference>
<dbReference type="HAMAP" id="MF_00445">
    <property type="entry name" value="NDH1_NuoN_1"/>
    <property type="match status" value="1"/>
</dbReference>
<dbReference type="InterPro" id="IPR010096">
    <property type="entry name" value="NADH-Q_OxRdtase_suN/2"/>
</dbReference>
<feature type="transmembrane region" description="Helical" evidence="5">
    <location>
        <begin position="75"/>
        <end position="98"/>
    </location>
</feature>
<dbReference type="Pfam" id="PF00361">
    <property type="entry name" value="Proton_antipo_M"/>
    <property type="match status" value="1"/>
</dbReference>
<feature type="transmembrane region" description="Helical" evidence="5">
    <location>
        <begin position="6"/>
        <end position="25"/>
    </location>
</feature>
<dbReference type="PANTHER" id="PTHR22773">
    <property type="entry name" value="NADH DEHYDROGENASE"/>
    <property type="match status" value="1"/>
</dbReference>
<organism evidence="7 8">
    <name type="scientific">candidate division MSBL1 archaeon SCGC-AAA261F19</name>
    <dbReference type="NCBI Taxonomy" id="1698275"/>
    <lineage>
        <taxon>Archaea</taxon>
        <taxon>Methanobacteriati</taxon>
        <taxon>Methanobacteriota</taxon>
        <taxon>candidate division MSBL1</taxon>
    </lineage>
</organism>
<accession>A0A133VB75</accession>
<evidence type="ECO:0000256" key="1">
    <source>
        <dbReference type="ARBA" id="ARBA00004141"/>
    </source>
</evidence>
<comment type="subcellular location">
    <subcellularLocation>
        <location evidence="1">Membrane</location>
        <topology evidence="1">Multi-pass membrane protein</topology>
    </subcellularLocation>
</comment>
<reference evidence="7 8" key="1">
    <citation type="journal article" date="2016" name="Sci. Rep.">
        <title>Metabolic traits of an uncultured archaeal lineage -MSBL1- from brine pools of the Red Sea.</title>
        <authorList>
            <person name="Mwirichia R."/>
            <person name="Alam I."/>
            <person name="Rashid M."/>
            <person name="Vinu M."/>
            <person name="Ba-Alawi W."/>
            <person name="Anthony Kamau A."/>
            <person name="Kamanda Ngugi D."/>
            <person name="Goker M."/>
            <person name="Klenk H.P."/>
            <person name="Bajic V."/>
            <person name="Stingl U."/>
        </authorList>
    </citation>
    <scope>NUCLEOTIDE SEQUENCE [LARGE SCALE GENOMIC DNA]</scope>
    <source>
        <strain evidence="7">SCGC-AAA261F19</strain>
    </source>
</reference>